<proteinExistence type="predicted"/>
<dbReference type="AlphaFoldDB" id="A0A855X766"/>
<dbReference type="InterPro" id="IPR003607">
    <property type="entry name" value="HD/PDEase_dom"/>
</dbReference>
<evidence type="ECO:0000313" key="3">
    <source>
        <dbReference type="Proteomes" id="UP000250918"/>
    </source>
</evidence>
<dbReference type="CDD" id="cd00077">
    <property type="entry name" value="HDc"/>
    <property type="match status" value="1"/>
</dbReference>
<dbReference type="Proteomes" id="UP000250918">
    <property type="component" value="Unassembled WGS sequence"/>
</dbReference>
<organism evidence="2 3">
    <name type="scientific">candidate division GN15 bacterium</name>
    <dbReference type="NCBI Taxonomy" id="2072418"/>
    <lineage>
        <taxon>Bacteria</taxon>
        <taxon>candidate division GN15</taxon>
    </lineage>
</organism>
<reference evidence="2 3" key="1">
    <citation type="journal article" date="2018" name="ISME J.">
        <title>A methanotrophic archaeon couples anaerobic oxidation of methane to Fe(III) reduction.</title>
        <authorList>
            <person name="Cai C."/>
            <person name="Leu A.O."/>
            <person name="Xie G.J."/>
            <person name="Guo J."/>
            <person name="Feng Y."/>
            <person name="Zhao J.X."/>
            <person name="Tyson G.W."/>
            <person name="Yuan Z."/>
            <person name="Hu S."/>
        </authorList>
    </citation>
    <scope>NUCLEOTIDE SEQUENCE [LARGE SCALE GENOMIC DNA]</scope>
    <source>
        <strain evidence="2">FeB_12</strain>
    </source>
</reference>
<dbReference type="InterPro" id="IPR037522">
    <property type="entry name" value="HD_GYP_dom"/>
</dbReference>
<gene>
    <name evidence="2" type="ORF">C3F09_06850</name>
</gene>
<comment type="caution">
    <text evidence="2">The sequence shown here is derived from an EMBL/GenBank/DDBJ whole genome shotgun (WGS) entry which is preliminary data.</text>
</comment>
<accession>A0A855X766</accession>
<feature type="domain" description="HD-GYP" evidence="1">
    <location>
        <begin position="210"/>
        <end position="411"/>
    </location>
</feature>
<dbReference type="Gene3D" id="1.10.3210.10">
    <property type="entry name" value="Hypothetical protein af1432"/>
    <property type="match status" value="1"/>
</dbReference>
<protein>
    <recommendedName>
        <fullName evidence="1">HD-GYP domain-containing protein</fullName>
    </recommendedName>
</protein>
<dbReference type="PANTHER" id="PTHR43155:SF2">
    <property type="entry name" value="CYCLIC DI-GMP PHOSPHODIESTERASE PA4108"/>
    <property type="match status" value="1"/>
</dbReference>
<evidence type="ECO:0000259" key="1">
    <source>
        <dbReference type="PROSITE" id="PS51832"/>
    </source>
</evidence>
<dbReference type="PROSITE" id="PS51832">
    <property type="entry name" value="HD_GYP"/>
    <property type="match status" value="1"/>
</dbReference>
<dbReference type="EMBL" id="PQAP01000089">
    <property type="protein sequence ID" value="PWB72307.1"/>
    <property type="molecule type" value="Genomic_DNA"/>
</dbReference>
<dbReference type="SMART" id="SM00471">
    <property type="entry name" value="HDc"/>
    <property type="match status" value="1"/>
</dbReference>
<dbReference type="PANTHER" id="PTHR43155">
    <property type="entry name" value="CYCLIC DI-GMP PHOSPHODIESTERASE PA4108-RELATED"/>
    <property type="match status" value="1"/>
</dbReference>
<dbReference type="SUPFAM" id="SSF109604">
    <property type="entry name" value="HD-domain/PDEase-like"/>
    <property type="match status" value="1"/>
</dbReference>
<dbReference type="Pfam" id="PF13487">
    <property type="entry name" value="HD_5"/>
    <property type="match status" value="1"/>
</dbReference>
<sequence length="479" mass="54201">MTEPVNYDVSILGGQAEQRLLSSFFVLYKTCRIIDLSNATFRRQLTTFMDHLAAVPNYGDITIKAVHDRYFVNERLVRFDDHGQSGASGVVAEWRRLGVGGVTLDIRVSPDEVASFLQFMATEKPSSVNIETLSAQLTAHGIPYIKLLSMKEAGAEDPTVSEEARRRFRLMARKTFVRAISVVQDIVASATNDKELNTARTKRVVHTLIDHIAQDESSLLELAAIKDYDDYTYAHSTNVCVYALTMGVRLGLDRPRLSQLGFGALFHDIGKVKLPADLIRKPDAFDENDWIQMQRHPMLGVKTILYNLKFDPHTARAARGAFEHHINRDFTGYPVLRHQRRPTNLFSQIIAIVDTFDALTSGRVYIKKQMTPDEVIRKMRYQMTVKFDPFLLKIFNDVIGVYPAGSLVLLTTDEIALVLTNNEHDFARPYVKIVGNRSGLLTDPLWVDLAGADNLERRIVRLIDPSRYGLDIKDFILTD</sequence>
<evidence type="ECO:0000313" key="2">
    <source>
        <dbReference type="EMBL" id="PWB72307.1"/>
    </source>
</evidence>
<name>A0A855X766_9BACT</name>